<reference evidence="1 2" key="1">
    <citation type="journal article" date="2023" name="Plants (Basel)">
        <title>Bridging the Gap: Combining Genomics and Transcriptomics Approaches to Understand Stylosanthes scabra, an Orphan Legume from the Brazilian Caatinga.</title>
        <authorList>
            <person name="Ferreira-Neto J.R.C."/>
            <person name="da Silva M.D."/>
            <person name="Binneck E."/>
            <person name="de Melo N.F."/>
            <person name="da Silva R.H."/>
            <person name="de Melo A.L.T.M."/>
            <person name="Pandolfi V."/>
            <person name="Bustamante F.O."/>
            <person name="Brasileiro-Vidal A.C."/>
            <person name="Benko-Iseppon A.M."/>
        </authorList>
    </citation>
    <scope>NUCLEOTIDE SEQUENCE [LARGE SCALE GENOMIC DNA]</scope>
    <source>
        <tissue evidence="1">Leaves</tissue>
    </source>
</reference>
<keyword evidence="2" id="KW-1185">Reference proteome</keyword>
<sequence length="235" mass="26994">MRASRSHKRCVNRSSDVEVMATEMRRSNWLTARFHLEKSTESNNLSGNPKFQGHRVRLGLGPNRRSIVLSSIDYLEFRPPYLAFRPRNSTFVVTQFILSTLLALIPCDVALSNSSYRLLTVFLMFVLPCREELVIPSNLGARNSLVRYHDIGVFASLASTRIGNQQLLGVVPMRFGPSILSYVRWERIRVRRLSFQLISLLRIHSDSLESTLALLFYEKPIWSGRESTLCSENRF</sequence>
<comment type="caution">
    <text evidence="1">The sequence shown here is derived from an EMBL/GenBank/DDBJ whole genome shotgun (WGS) entry which is preliminary data.</text>
</comment>
<accession>A0ABU6ST56</accession>
<name>A0ABU6ST56_9FABA</name>
<dbReference type="Proteomes" id="UP001341840">
    <property type="component" value="Unassembled WGS sequence"/>
</dbReference>
<evidence type="ECO:0000313" key="1">
    <source>
        <dbReference type="EMBL" id="MED6139379.1"/>
    </source>
</evidence>
<evidence type="ECO:0000313" key="2">
    <source>
        <dbReference type="Proteomes" id="UP001341840"/>
    </source>
</evidence>
<proteinExistence type="predicted"/>
<protein>
    <submittedName>
        <fullName evidence="1">Uncharacterized protein</fullName>
    </submittedName>
</protein>
<organism evidence="1 2">
    <name type="scientific">Stylosanthes scabra</name>
    <dbReference type="NCBI Taxonomy" id="79078"/>
    <lineage>
        <taxon>Eukaryota</taxon>
        <taxon>Viridiplantae</taxon>
        <taxon>Streptophyta</taxon>
        <taxon>Embryophyta</taxon>
        <taxon>Tracheophyta</taxon>
        <taxon>Spermatophyta</taxon>
        <taxon>Magnoliopsida</taxon>
        <taxon>eudicotyledons</taxon>
        <taxon>Gunneridae</taxon>
        <taxon>Pentapetalae</taxon>
        <taxon>rosids</taxon>
        <taxon>fabids</taxon>
        <taxon>Fabales</taxon>
        <taxon>Fabaceae</taxon>
        <taxon>Papilionoideae</taxon>
        <taxon>50 kb inversion clade</taxon>
        <taxon>dalbergioids sensu lato</taxon>
        <taxon>Dalbergieae</taxon>
        <taxon>Pterocarpus clade</taxon>
        <taxon>Stylosanthes</taxon>
    </lineage>
</organism>
<dbReference type="EMBL" id="JASCZI010061726">
    <property type="protein sequence ID" value="MED6139379.1"/>
    <property type="molecule type" value="Genomic_DNA"/>
</dbReference>
<gene>
    <name evidence="1" type="ORF">PIB30_083272</name>
</gene>